<keyword evidence="7" id="KW-0813">Transport</keyword>
<dbReference type="EMBL" id="JACEON010000015">
    <property type="protein sequence ID" value="MBA4613007.1"/>
    <property type="molecule type" value="Genomic_DNA"/>
</dbReference>
<evidence type="ECO:0000256" key="7">
    <source>
        <dbReference type="ARBA" id="ARBA00022448"/>
    </source>
</evidence>
<evidence type="ECO:0000256" key="13">
    <source>
        <dbReference type="ARBA" id="ARBA00022989"/>
    </source>
</evidence>
<dbReference type="Pfam" id="PF01127">
    <property type="entry name" value="Sdh_cyt"/>
    <property type="match status" value="1"/>
</dbReference>
<dbReference type="GO" id="GO:0046872">
    <property type="term" value="F:metal ion binding"/>
    <property type="evidence" value="ECO:0007669"/>
    <property type="project" value="UniProtKB-KW"/>
</dbReference>
<evidence type="ECO:0000256" key="10">
    <source>
        <dbReference type="ARBA" id="ARBA00022692"/>
    </source>
</evidence>
<evidence type="ECO:0000256" key="16">
    <source>
        <dbReference type="SAM" id="Phobius"/>
    </source>
</evidence>
<evidence type="ECO:0000256" key="8">
    <source>
        <dbReference type="ARBA" id="ARBA00022532"/>
    </source>
</evidence>
<reference evidence="17 18" key="2">
    <citation type="submission" date="2020-08" db="EMBL/GenBank/DDBJ databases">
        <title>Stappia taiwanensis sp. nov., isolated from a coastal thermal spring.</title>
        <authorList>
            <person name="Kampfer P."/>
        </authorList>
    </citation>
    <scope>NUCLEOTIDE SEQUENCE [LARGE SCALE GENOMIC DNA]</scope>
    <source>
        <strain evidence="17 18">DSM 23284</strain>
    </source>
</reference>
<dbReference type="SUPFAM" id="SSF81343">
    <property type="entry name" value="Fumarate reductase respiratory complex transmembrane subunits"/>
    <property type="match status" value="1"/>
</dbReference>
<accession>A0A838XTE2</accession>
<evidence type="ECO:0000313" key="18">
    <source>
        <dbReference type="Proteomes" id="UP000559404"/>
    </source>
</evidence>
<feature type="transmembrane region" description="Helical" evidence="16">
    <location>
        <begin position="29"/>
        <end position="48"/>
    </location>
</feature>
<keyword evidence="12" id="KW-0249">Electron transport</keyword>
<keyword evidence="10 16" id="KW-0812">Transmembrane</keyword>
<evidence type="ECO:0000256" key="15">
    <source>
        <dbReference type="ARBA" id="ARBA00023136"/>
    </source>
</evidence>
<evidence type="ECO:0000256" key="11">
    <source>
        <dbReference type="ARBA" id="ARBA00022723"/>
    </source>
</evidence>
<protein>
    <recommendedName>
        <fullName evidence="6">Succinate dehydrogenase hydrophobic membrane anchor subunit</fullName>
    </recommendedName>
</protein>
<feature type="transmembrane region" description="Helical" evidence="16">
    <location>
        <begin position="99"/>
        <end position="121"/>
    </location>
</feature>
<evidence type="ECO:0000256" key="4">
    <source>
        <dbReference type="ARBA" id="ARBA00005163"/>
    </source>
</evidence>
<evidence type="ECO:0000256" key="12">
    <source>
        <dbReference type="ARBA" id="ARBA00022982"/>
    </source>
</evidence>
<evidence type="ECO:0000256" key="14">
    <source>
        <dbReference type="ARBA" id="ARBA00023004"/>
    </source>
</evidence>
<name>A0A838XTE2_9HYPH</name>
<comment type="subcellular location">
    <subcellularLocation>
        <location evidence="3">Membrane</location>
        <topology evidence="3">Multi-pass membrane protein</topology>
    </subcellularLocation>
</comment>
<comment type="caution">
    <text evidence="17">The sequence shown here is derived from an EMBL/GenBank/DDBJ whole genome shotgun (WGS) entry which is preliminary data.</text>
</comment>
<evidence type="ECO:0000256" key="9">
    <source>
        <dbReference type="ARBA" id="ARBA00022617"/>
    </source>
</evidence>
<evidence type="ECO:0000256" key="3">
    <source>
        <dbReference type="ARBA" id="ARBA00004141"/>
    </source>
</evidence>
<dbReference type="GO" id="GO:0016020">
    <property type="term" value="C:membrane"/>
    <property type="evidence" value="ECO:0007669"/>
    <property type="project" value="UniProtKB-SubCell"/>
</dbReference>
<dbReference type="NCBIfam" id="TIGR02968">
    <property type="entry name" value="succ_dehyd_anc"/>
    <property type="match status" value="1"/>
</dbReference>
<feature type="transmembrane region" description="Helical" evidence="16">
    <location>
        <begin position="60"/>
        <end position="78"/>
    </location>
</feature>
<dbReference type="GO" id="GO:0020037">
    <property type="term" value="F:heme binding"/>
    <property type="evidence" value="ECO:0007669"/>
    <property type="project" value="InterPro"/>
</dbReference>
<proteinExistence type="predicted"/>
<gene>
    <name evidence="17" type="primary">sdhD</name>
    <name evidence="17" type="ORF">H1W37_15195</name>
</gene>
<dbReference type="Gene3D" id="1.20.1300.10">
    <property type="entry name" value="Fumarate reductase/succinate dehydrogenase, transmembrane subunit"/>
    <property type="match status" value="1"/>
</dbReference>
<keyword evidence="13 16" id="KW-1133">Transmembrane helix</keyword>
<keyword evidence="18" id="KW-1185">Reference proteome</keyword>
<dbReference type="InterPro" id="IPR014312">
    <property type="entry name" value="Succ_DH_anchor"/>
</dbReference>
<dbReference type="InterPro" id="IPR000701">
    <property type="entry name" value="SuccDH_FuR_B_TM-su"/>
</dbReference>
<dbReference type="CDD" id="cd03495">
    <property type="entry name" value="SQR_TypeC_SdhD_like"/>
    <property type="match status" value="1"/>
</dbReference>
<keyword evidence="9" id="KW-0349">Heme</keyword>
<comment type="function">
    <text evidence="2">Membrane-anchoring subunit of succinate dehydrogenase (SDH).</text>
</comment>
<dbReference type="AlphaFoldDB" id="A0A838XTE2"/>
<dbReference type="RefSeq" id="WP_181761208.1">
    <property type="nucleotide sequence ID" value="NZ_BMCR01000007.1"/>
</dbReference>
<keyword evidence="11" id="KW-0479">Metal-binding</keyword>
<keyword evidence="14" id="KW-0408">Iron</keyword>
<evidence type="ECO:0000313" key="17">
    <source>
        <dbReference type="EMBL" id="MBA4613007.1"/>
    </source>
</evidence>
<organism evidence="17 18">
    <name type="scientific">Stappia taiwanensis</name>
    <dbReference type="NCBI Taxonomy" id="992267"/>
    <lineage>
        <taxon>Bacteria</taxon>
        <taxon>Pseudomonadati</taxon>
        <taxon>Pseudomonadota</taxon>
        <taxon>Alphaproteobacteria</taxon>
        <taxon>Hyphomicrobiales</taxon>
        <taxon>Stappiaceae</taxon>
        <taxon>Stappia</taxon>
    </lineage>
</organism>
<evidence type="ECO:0000256" key="2">
    <source>
        <dbReference type="ARBA" id="ARBA00004050"/>
    </source>
</evidence>
<dbReference type="GO" id="GO:0006099">
    <property type="term" value="P:tricarboxylic acid cycle"/>
    <property type="evidence" value="ECO:0007669"/>
    <property type="project" value="UniProtKB-UniPathway"/>
</dbReference>
<comment type="cofactor">
    <cofactor evidence="1">
        <name>heme</name>
        <dbReference type="ChEBI" id="CHEBI:30413"/>
    </cofactor>
</comment>
<dbReference type="InterPro" id="IPR034804">
    <property type="entry name" value="SQR/QFR_C/D"/>
</dbReference>
<dbReference type="UniPathway" id="UPA00223"/>
<evidence type="ECO:0000256" key="1">
    <source>
        <dbReference type="ARBA" id="ARBA00001971"/>
    </source>
</evidence>
<evidence type="ECO:0000256" key="6">
    <source>
        <dbReference type="ARBA" id="ARBA00019425"/>
    </source>
</evidence>
<comment type="pathway">
    <text evidence="4">Carbohydrate metabolism; tricarboxylic acid cycle.</text>
</comment>
<evidence type="ECO:0000256" key="5">
    <source>
        <dbReference type="ARBA" id="ARBA00011558"/>
    </source>
</evidence>
<keyword evidence="15 16" id="KW-0472">Membrane</keyword>
<keyword evidence="8" id="KW-0816">Tricarboxylic acid cycle</keyword>
<dbReference type="Proteomes" id="UP000559404">
    <property type="component" value="Unassembled WGS sequence"/>
</dbReference>
<reference evidence="17 18" key="1">
    <citation type="submission" date="2020-07" db="EMBL/GenBank/DDBJ databases">
        <authorList>
            <person name="Li M."/>
        </authorList>
    </citation>
    <scope>NUCLEOTIDE SEQUENCE [LARGE SCALE GENOMIC DNA]</scope>
    <source>
        <strain evidence="17 18">DSM 23284</strain>
    </source>
</reference>
<comment type="subunit">
    <text evidence="5">Part of an enzyme complex containing four subunits: a flavoprotein, an iron-sulfur protein, plus two membrane-anchoring proteins, SdhC and SdhD.</text>
</comment>
<sequence length="127" mass="13754">MNDMRTPLSKVEGLGSAKEGTTHFWHQRVTAVANVFLISFFVILIVALQGGDHEDVVETLANPLVGVLMVLVILSSVYHMKLGMQVIIEDYVHGEGAKLMALMGNTFFSVFIGLASVFAVLKISFGG</sequence>